<evidence type="ECO:0000256" key="1">
    <source>
        <dbReference type="ARBA" id="ARBA00023015"/>
    </source>
</evidence>
<dbReference type="CDD" id="cd06170">
    <property type="entry name" value="LuxR_C_like"/>
    <property type="match status" value="1"/>
</dbReference>
<dbReference type="Pfam" id="PF00196">
    <property type="entry name" value="GerE"/>
    <property type="match status" value="1"/>
</dbReference>
<protein>
    <submittedName>
        <fullName evidence="4">Helix-turn-helix transcriptional regulator</fullName>
    </submittedName>
</protein>
<dbReference type="PROSITE" id="PS50043">
    <property type="entry name" value="HTH_LUXR_2"/>
    <property type="match status" value="1"/>
</dbReference>
<dbReference type="GO" id="GO:0003677">
    <property type="term" value="F:DNA binding"/>
    <property type="evidence" value="ECO:0007669"/>
    <property type="project" value="UniProtKB-KW"/>
</dbReference>
<keyword evidence="3" id="KW-0804">Transcription</keyword>
<name>A0A6L7IVH0_9ACTN</name>
<dbReference type="InterPro" id="IPR036388">
    <property type="entry name" value="WH-like_DNA-bd_sf"/>
</dbReference>
<evidence type="ECO:0000256" key="3">
    <source>
        <dbReference type="ARBA" id="ARBA00023163"/>
    </source>
</evidence>
<reference evidence="4 5" key="1">
    <citation type="submission" date="2020-10" db="EMBL/GenBank/DDBJ databases">
        <title>Eggerthella sp. nov., isolated from human feces.</title>
        <authorList>
            <person name="Yajun G."/>
        </authorList>
    </citation>
    <scope>NUCLEOTIDE SEQUENCE [LARGE SCALE GENOMIC DNA]</scope>
    <source>
        <strain evidence="4 5">HF-1101</strain>
    </source>
</reference>
<dbReference type="Gene3D" id="1.10.10.10">
    <property type="entry name" value="Winged helix-like DNA-binding domain superfamily/Winged helix DNA-binding domain"/>
    <property type="match status" value="1"/>
</dbReference>
<evidence type="ECO:0000313" key="4">
    <source>
        <dbReference type="EMBL" id="QOS69061.1"/>
    </source>
</evidence>
<dbReference type="GO" id="GO:0006355">
    <property type="term" value="P:regulation of DNA-templated transcription"/>
    <property type="evidence" value="ECO:0007669"/>
    <property type="project" value="InterPro"/>
</dbReference>
<evidence type="ECO:0000313" key="5">
    <source>
        <dbReference type="Proteomes" id="UP000478463"/>
    </source>
</evidence>
<dbReference type="InterPro" id="IPR000792">
    <property type="entry name" value="Tscrpt_reg_LuxR_C"/>
</dbReference>
<dbReference type="SMART" id="SM00421">
    <property type="entry name" value="HTH_LUXR"/>
    <property type="match status" value="1"/>
</dbReference>
<dbReference type="EMBL" id="CP063310">
    <property type="protein sequence ID" value="QOS69061.1"/>
    <property type="molecule type" value="Genomic_DNA"/>
</dbReference>
<dbReference type="KEGG" id="egd:GS424_004215"/>
<accession>A0A6L7IVH0</accession>
<dbReference type="PANTHER" id="PTHR44688">
    <property type="entry name" value="DNA-BINDING TRANSCRIPTIONAL ACTIVATOR DEVR_DOSR"/>
    <property type="match status" value="1"/>
</dbReference>
<keyword evidence="1" id="KW-0805">Transcription regulation</keyword>
<dbReference type="Proteomes" id="UP000478463">
    <property type="component" value="Chromosome"/>
</dbReference>
<proteinExistence type="predicted"/>
<dbReference type="PROSITE" id="PS00622">
    <property type="entry name" value="HTH_LUXR_1"/>
    <property type="match status" value="1"/>
</dbReference>
<keyword evidence="2" id="KW-0238">DNA-binding</keyword>
<dbReference type="PRINTS" id="PR00038">
    <property type="entry name" value="HTHLUXR"/>
</dbReference>
<dbReference type="RefSeq" id="WP_160942962.1">
    <property type="nucleotide sequence ID" value="NZ_CP063310.1"/>
</dbReference>
<evidence type="ECO:0000256" key="2">
    <source>
        <dbReference type="ARBA" id="ARBA00023125"/>
    </source>
</evidence>
<dbReference type="SUPFAM" id="SSF46894">
    <property type="entry name" value="C-terminal effector domain of the bipartite response regulators"/>
    <property type="match status" value="1"/>
</dbReference>
<dbReference type="PANTHER" id="PTHR44688:SF16">
    <property type="entry name" value="DNA-BINDING TRANSCRIPTIONAL ACTIVATOR DEVR_DOSR"/>
    <property type="match status" value="1"/>
</dbReference>
<dbReference type="AlphaFoldDB" id="A0A6L7IVH0"/>
<organism evidence="4 5">
    <name type="scientific">Eggerthella guodeyinii</name>
    <dbReference type="NCBI Taxonomy" id="2690837"/>
    <lineage>
        <taxon>Bacteria</taxon>
        <taxon>Bacillati</taxon>
        <taxon>Actinomycetota</taxon>
        <taxon>Coriobacteriia</taxon>
        <taxon>Eggerthellales</taxon>
        <taxon>Eggerthellaceae</taxon>
        <taxon>Eggerthella</taxon>
    </lineage>
</organism>
<dbReference type="InterPro" id="IPR016032">
    <property type="entry name" value="Sig_transdc_resp-reg_C-effctor"/>
</dbReference>
<gene>
    <name evidence="4" type="ORF">GS424_004215</name>
</gene>
<sequence>MNSPKRFAMEALVAVLFACFLSTSLFVRQDGASGLVLAHYTSRIVEIAACFLIAFVARGSRINPFRLYQAGAGAFAAYLAFEGCKVLLPPGLFNGQAVLLDACSGFFNGILIACMVLLFARAFCSLPARHALVLIPLSWACSHLVFLGSYLLPPAHVHAVETLLLLASGAGLRLALGHLIPDAAFEGIVAPRRETLAMVPLLKSNRYFSLYFGMLVFPFFYGLMAQICADANISSGLFDVSTEIVGIVILVLLAMSAPLQKSGLDAEGIFVIVLPVFATALLFFPLFWDREVFVSGFIMKCGFLVYTSLMWIHLQRLTSKAPDKCFFFFGIALGLYHLALMAGRFFAYALNAYTVLSDQTIAVAALFAIWLLSMAALVMLFAHRRRREPSAAPTPATSFDAAFARFADEQGLSERERLVTREFARGRTVAHIADELVVSQETVKTHLKRAYAKTGCHSRQDLIDRIDAIAGEKAAG</sequence>